<dbReference type="FunFam" id="3.30.160.60:FF:002343">
    <property type="entry name" value="Zinc finger protein 33A"/>
    <property type="match status" value="2"/>
</dbReference>
<dbReference type="FunFam" id="3.30.160.60:FF:000065">
    <property type="entry name" value="B-cell CLL/lymphoma 6, member B"/>
    <property type="match status" value="1"/>
</dbReference>
<evidence type="ECO:0000256" key="10">
    <source>
        <dbReference type="ARBA" id="ARBA00023163"/>
    </source>
</evidence>
<feature type="domain" description="C2H2-type" evidence="15">
    <location>
        <begin position="426"/>
        <end position="449"/>
    </location>
</feature>
<dbReference type="Pfam" id="PF13912">
    <property type="entry name" value="zf-C2H2_6"/>
    <property type="match status" value="1"/>
</dbReference>
<feature type="binding site" evidence="13">
    <location>
        <position position="17"/>
    </location>
    <ligand>
        <name>Zn(2+)</name>
        <dbReference type="ChEBI" id="CHEBI:29105"/>
    </ligand>
</feature>
<evidence type="ECO:0000259" key="16">
    <source>
        <dbReference type="PROSITE" id="PS51915"/>
    </source>
</evidence>
<dbReference type="PROSITE" id="PS50157">
    <property type="entry name" value="ZINC_FINGER_C2H2_2"/>
    <property type="match status" value="15"/>
</dbReference>
<evidence type="ECO:0000256" key="9">
    <source>
        <dbReference type="ARBA" id="ARBA00023125"/>
    </source>
</evidence>
<feature type="domain" description="C2H2-type" evidence="15">
    <location>
        <begin position="386"/>
        <end position="403"/>
    </location>
</feature>
<accession>A0AAV8ZB27</accession>
<keyword evidence="9" id="KW-0238">DNA-binding</keyword>
<dbReference type="AlphaFoldDB" id="A0AAV8ZB27"/>
<dbReference type="Gene3D" id="3.40.1800.20">
    <property type="match status" value="1"/>
</dbReference>
<feature type="compositionally biased region" description="Basic and acidic residues" evidence="14">
    <location>
        <begin position="224"/>
        <end position="241"/>
    </location>
</feature>
<organism evidence="17 18">
    <name type="scientific">Aromia moschata</name>
    <dbReference type="NCBI Taxonomy" id="1265417"/>
    <lineage>
        <taxon>Eukaryota</taxon>
        <taxon>Metazoa</taxon>
        <taxon>Ecdysozoa</taxon>
        <taxon>Arthropoda</taxon>
        <taxon>Hexapoda</taxon>
        <taxon>Insecta</taxon>
        <taxon>Pterygota</taxon>
        <taxon>Neoptera</taxon>
        <taxon>Endopterygota</taxon>
        <taxon>Coleoptera</taxon>
        <taxon>Polyphaga</taxon>
        <taxon>Cucujiformia</taxon>
        <taxon>Chrysomeloidea</taxon>
        <taxon>Cerambycidae</taxon>
        <taxon>Cerambycinae</taxon>
        <taxon>Callichromatini</taxon>
        <taxon>Aromia</taxon>
    </lineage>
</organism>
<keyword evidence="4 13" id="KW-0479">Metal-binding</keyword>
<feature type="domain" description="C2H2-type" evidence="15">
    <location>
        <begin position="205"/>
        <end position="232"/>
    </location>
</feature>
<evidence type="ECO:0000256" key="1">
    <source>
        <dbReference type="ARBA" id="ARBA00003767"/>
    </source>
</evidence>
<dbReference type="GO" id="GO:0005634">
    <property type="term" value="C:nucleus"/>
    <property type="evidence" value="ECO:0007669"/>
    <property type="project" value="UniProtKB-SubCell"/>
</dbReference>
<dbReference type="PROSITE" id="PS51915">
    <property type="entry name" value="ZAD"/>
    <property type="match status" value="1"/>
</dbReference>
<comment type="function">
    <text evidence="1">May be involved in transcriptional regulation.</text>
</comment>
<evidence type="ECO:0000256" key="12">
    <source>
        <dbReference type="PROSITE-ProRule" id="PRU00042"/>
    </source>
</evidence>
<dbReference type="PROSITE" id="PS00028">
    <property type="entry name" value="ZINC_FINGER_C2H2_1"/>
    <property type="match status" value="14"/>
</dbReference>
<feature type="binding site" evidence="13">
    <location>
        <position position="68"/>
    </location>
    <ligand>
        <name>Zn(2+)</name>
        <dbReference type="ChEBI" id="CHEBI:29105"/>
    </ligand>
</feature>
<dbReference type="FunFam" id="3.30.160.60:FF:003831">
    <property type="match status" value="1"/>
</dbReference>
<evidence type="ECO:0000256" key="14">
    <source>
        <dbReference type="SAM" id="MobiDB-lite"/>
    </source>
</evidence>
<proteinExistence type="inferred from homology"/>
<dbReference type="Pfam" id="PF07776">
    <property type="entry name" value="zf-AD"/>
    <property type="match status" value="1"/>
</dbReference>
<dbReference type="FunFam" id="3.30.160.60:FF:002355">
    <property type="entry name" value="Zinc finger protein 623"/>
    <property type="match status" value="1"/>
</dbReference>
<feature type="binding site" evidence="13">
    <location>
        <position position="65"/>
    </location>
    <ligand>
        <name>Zn(2+)</name>
        <dbReference type="ChEBI" id="CHEBI:29105"/>
    </ligand>
</feature>
<feature type="domain" description="C2H2-type" evidence="15">
    <location>
        <begin position="325"/>
        <end position="352"/>
    </location>
</feature>
<dbReference type="Proteomes" id="UP001162162">
    <property type="component" value="Unassembled WGS sequence"/>
</dbReference>
<dbReference type="Pfam" id="PF00096">
    <property type="entry name" value="zf-C2H2"/>
    <property type="match status" value="12"/>
</dbReference>
<comment type="similarity">
    <text evidence="3">Belongs to the krueppel C2H2-type zinc-finger protein family.</text>
</comment>
<dbReference type="Gene3D" id="3.30.160.60">
    <property type="entry name" value="Classic Zinc Finger"/>
    <property type="match status" value="11"/>
</dbReference>
<feature type="domain" description="C2H2-type" evidence="15">
    <location>
        <begin position="764"/>
        <end position="791"/>
    </location>
</feature>
<dbReference type="SUPFAM" id="SSF57667">
    <property type="entry name" value="beta-beta-alpha zinc fingers"/>
    <property type="match status" value="9"/>
</dbReference>
<feature type="region of interest" description="Disordered" evidence="14">
    <location>
        <begin position="224"/>
        <end position="252"/>
    </location>
</feature>
<dbReference type="SUPFAM" id="SSF57716">
    <property type="entry name" value="Glucocorticoid receptor-like (DNA-binding domain)"/>
    <property type="match status" value="1"/>
</dbReference>
<keyword evidence="5" id="KW-0677">Repeat</keyword>
<comment type="subcellular location">
    <subcellularLocation>
        <location evidence="2">Nucleus</location>
    </subcellularLocation>
</comment>
<dbReference type="EMBL" id="JAPWTK010000007">
    <property type="protein sequence ID" value="KAJ8960781.1"/>
    <property type="molecule type" value="Genomic_DNA"/>
</dbReference>
<dbReference type="PANTHER" id="PTHR24409:SF425">
    <property type="entry name" value="IP01295P"/>
    <property type="match status" value="1"/>
</dbReference>
<dbReference type="SMART" id="SM00868">
    <property type="entry name" value="zf-AD"/>
    <property type="match status" value="1"/>
</dbReference>
<dbReference type="FunFam" id="3.30.160.60:FF:000100">
    <property type="entry name" value="Zinc finger 45-like"/>
    <property type="match status" value="1"/>
</dbReference>
<keyword evidence="7 13" id="KW-0862">Zinc</keyword>
<evidence type="ECO:0000256" key="4">
    <source>
        <dbReference type="ARBA" id="ARBA00022723"/>
    </source>
</evidence>
<name>A0AAV8ZB27_9CUCU</name>
<sequence>MINKELGLIIDKICRCCMCENDNMHNMFENKEATVSSSSVLLSEMFTACASVEVAFGDGLPYNLCDACEIKLQNAYEFRQQCQKSDSALRELTTAETKANINIAKEENIVIQPDVLDDMFDEEDEVPLLKRALKRKRGRPKKTDINNLSCTFCNKVLHTKKGLRVHLRSHTGEKLRHCLFCDAKYTRTNHLIRHINTHDKPGLTHPCEHCDRTFTRAAELFKHAREHDKDESPEKDIKQEKEDEEMKPELPPSGENIMVVVESNAVDGFNDDDNLDNDNFNDFPFSDNDDDHGDSEDDFLVHVKKEKKGKKKKGEEEGDKDKILYECKECSKMMTTYIGLKIHMRRHTGADLSFCDIQSHYCFCDDSAHRHGRGGATVEGAMLLMCNKSFTKPSHLNRHMRTHGIMDAKEVRPIRQSSDAKGKRVMECDFCDRKFKYKKSFVHHMQVEHGMSDVESDFGLTDDGMPLINIGSGSGQAKTQNEGGAEEHMEESEDRKPVIPSDAAKEEEEDIAGLPEAENLLVVKRVRSKNQVCHVCGVSFSRTNHLTRHMTLHRSVLVHQCDRCEKAFATEEHLRKHVEEDHINKPYVCTVCNKPFTRGEHLIRHLKVHQAGTEKEASLKCSICDTTFTRSDHLARHTKIHLLQDKRHVCVECGKAFNRLDNLKTHQRIHTGVKDTSKLHLCIYCGKEFNNSSNMIVHMRRHTGERPYKCSECGKGFPRSHDLKCHERTHSGEKPYLCTLCGKSFNKSNKLLRHSRVHTGERPYVCNICGRAFTQSNDLSLHMRRHTGARPYACGVCPARFIQSGQLKTHRRTTGHWMETQPDLKGGHRVEPVTPAHEPMPIRFKSHGKFKKEQEPVEEMQAMADAAGAQQMVEEHAGDEAGQAQTQPQRILMGIMGNIKIQNEMQPLIIESTKLVELHNAGLVNLPSVIQTTNGDEIKLKSEVATFNIAQCEEGLEKQEGARAARSRTRPSCSPAWGTPARRTRPARTSTFRVSSEGLAEA</sequence>
<keyword evidence="18" id="KW-1185">Reference proteome</keyword>
<evidence type="ECO:0000256" key="7">
    <source>
        <dbReference type="ARBA" id="ARBA00022833"/>
    </source>
</evidence>
<feature type="domain" description="C2H2-type" evidence="15">
    <location>
        <begin position="648"/>
        <end position="675"/>
    </location>
</feature>
<feature type="domain" description="C2H2-type" evidence="15">
    <location>
        <begin position="680"/>
        <end position="707"/>
    </location>
</feature>
<protein>
    <submittedName>
        <fullName evidence="17">Uncharacterized protein</fullName>
    </submittedName>
</protein>
<feature type="region of interest" description="Disordered" evidence="14">
    <location>
        <begin position="472"/>
        <end position="511"/>
    </location>
</feature>
<feature type="domain" description="C2H2-type" evidence="15">
    <location>
        <begin position="792"/>
        <end position="821"/>
    </location>
</feature>
<evidence type="ECO:0000256" key="8">
    <source>
        <dbReference type="ARBA" id="ARBA00023015"/>
    </source>
</evidence>
<gene>
    <name evidence="17" type="ORF">NQ318_020075</name>
</gene>
<dbReference type="FunFam" id="3.30.160.60:FF:000771">
    <property type="entry name" value="zinc finger protein 648"/>
    <property type="match status" value="1"/>
</dbReference>
<dbReference type="InterPro" id="IPR013087">
    <property type="entry name" value="Znf_C2H2_type"/>
</dbReference>
<keyword evidence="8" id="KW-0805">Transcription regulation</keyword>
<evidence type="ECO:0000256" key="13">
    <source>
        <dbReference type="PROSITE-ProRule" id="PRU01263"/>
    </source>
</evidence>
<feature type="binding site" evidence="13">
    <location>
        <position position="14"/>
    </location>
    <ligand>
        <name>Zn(2+)</name>
        <dbReference type="ChEBI" id="CHEBI:29105"/>
    </ligand>
</feature>
<feature type="domain" description="C2H2-type" evidence="15">
    <location>
        <begin position="736"/>
        <end position="763"/>
    </location>
</feature>
<feature type="domain" description="ZAD" evidence="16">
    <location>
        <begin position="12"/>
        <end position="92"/>
    </location>
</feature>
<dbReference type="GO" id="GO:0008270">
    <property type="term" value="F:zinc ion binding"/>
    <property type="evidence" value="ECO:0007669"/>
    <property type="project" value="UniProtKB-UniRule"/>
</dbReference>
<comment type="caution">
    <text evidence="17">The sequence shown here is derived from an EMBL/GenBank/DDBJ whole genome shotgun (WGS) entry which is preliminary data.</text>
</comment>
<evidence type="ECO:0000313" key="18">
    <source>
        <dbReference type="Proteomes" id="UP001162162"/>
    </source>
</evidence>
<feature type="domain" description="C2H2-type" evidence="15">
    <location>
        <begin position="531"/>
        <end position="553"/>
    </location>
</feature>
<dbReference type="GO" id="GO:0000977">
    <property type="term" value="F:RNA polymerase II transcription regulatory region sequence-specific DNA binding"/>
    <property type="evidence" value="ECO:0007669"/>
    <property type="project" value="TreeGrafter"/>
</dbReference>
<feature type="region of interest" description="Disordered" evidence="14">
    <location>
        <begin position="960"/>
        <end position="1002"/>
    </location>
</feature>
<evidence type="ECO:0000256" key="2">
    <source>
        <dbReference type="ARBA" id="ARBA00004123"/>
    </source>
</evidence>
<evidence type="ECO:0000259" key="15">
    <source>
        <dbReference type="PROSITE" id="PS50157"/>
    </source>
</evidence>
<evidence type="ECO:0000256" key="6">
    <source>
        <dbReference type="ARBA" id="ARBA00022771"/>
    </source>
</evidence>
<dbReference type="SMART" id="SM00355">
    <property type="entry name" value="ZnF_C2H2"/>
    <property type="match status" value="16"/>
</dbReference>
<dbReference type="GO" id="GO:0000981">
    <property type="term" value="F:DNA-binding transcription factor activity, RNA polymerase II-specific"/>
    <property type="evidence" value="ECO:0007669"/>
    <property type="project" value="TreeGrafter"/>
</dbReference>
<feature type="domain" description="C2H2-type" evidence="15">
    <location>
        <begin position="148"/>
        <end position="175"/>
    </location>
</feature>
<reference evidence="17" key="1">
    <citation type="journal article" date="2023" name="Insect Mol. Biol.">
        <title>Genome sequencing provides insights into the evolution of gene families encoding plant cell wall-degrading enzymes in longhorned beetles.</title>
        <authorList>
            <person name="Shin N.R."/>
            <person name="Okamura Y."/>
            <person name="Kirsch R."/>
            <person name="Pauchet Y."/>
        </authorList>
    </citation>
    <scope>NUCLEOTIDE SEQUENCE</scope>
    <source>
        <strain evidence="17">AMC_N1</strain>
    </source>
</reference>
<evidence type="ECO:0000313" key="17">
    <source>
        <dbReference type="EMBL" id="KAJ8960781.1"/>
    </source>
</evidence>
<evidence type="ECO:0000256" key="5">
    <source>
        <dbReference type="ARBA" id="ARBA00022737"/>
    </source>
</evidence>
<keyword evidence="10" id="KW-0804">Transcription</keyword>
<feature type="domain" description="C2H2-type" evidence="15">
    <location>
        <begin position="587"/>
        <end position="614"/>
    </location>
</feature>
<feature type="domain" description="C2H2-type" evidence="15">
    <location>
        <begin position="708"/>
        <end position="735"/>
    </location>
</feature>
<evidence type="ECO:0000256" key="11">
    <source>
        <dbReference type="ARBA" id="ARBA00023242"/>
    </source>
</evidence>
<keyword evidence="6 12" id="KW-0863">Zinc-finger</keyword>
<keyword evidence="11" id="KW-0539">Nucleus</keyword>
<feature type="domain" description="C2H2-type" evidence="15">
    <location>
        <begin position="619"/>
        <end position="646"/>
    </location>
</feature>
<dbReference type="InterPro" id="IPR036236">
    <property type="entry name" value="Znf_C2H2_sf"/>
</dbReference>
<feature type="domain" description="C2H2-type" evidence="15">
    <location>
        <begin position="559"/>
        <end position="587"/>
    </location>
</feature>
<dbReference type="InterPro" id="IPR012934">
    <property type="entry name" value="Znf_AD"/>
</dbReference>
<evidence type="ECO:0000256" key="3">
    <source>
        <dbReference type="ARBA" id="ARBA00006991"/>
    </source>
</evidence>
<dbReference type="PANTHER" id="PTHR24409">
    <property type="entry name" value="ZINC FINGER PROTEIN 142"/>
    <property type="match status" value="1"/>
</dbReference>